<dbReference type="InterPro" id="IPR007848">
    <property type="entry name" value="Small_mtfrase_dom"/>
</dbReference>
<reference evidence="8 9" key="1">
    <citation type="submission" date="2019-03" db="EMBL/GenBank/DDBJ databases">
        <title>Dyadobacter AR-3-6 sp. nov., isolated from arctic soil.</title>
        <authorList>
            <person name="Chaudhary D.K."/>
        </authorList>
    </citation>
    <scope>NUCLEOTIDE SEQUENCE [LARGE SCALE GENOMIC DNA]</scope>
    <source>
        <strain evidence="8 9">AR-3-6</strain>
    </source>
</reference>
<evidence type="ECO:0000313" key="8">
    <source>
        <dbReference type="EMBL" id="TDE16195.1"/>
    </source>
</evidence>
<keyword evidence="5 6" id="KW-0819">tRNA processing</keyword>
<dbReference type="InterPro" id="IPR022882">
    <property type="entry name" value="tRNA_adenine-N6_MeTrfase"/>
</dbReference>
<evidence type="ECO:0000256" key="3">
    <source>
        <dbReference type="ARBA" id="ARBA00022679"/>
    </source>
</evidence>
<dbReference type="RefSeq" id="WP_131958407.1">
    <property type="nucleotide sequence ID" value="NZ_SMFL01000003.1"/>
</dbReference>
<dbReference type="Pfam" id="PF05175">
    <property type="entry name" value="MTS"/>
    <property type="match status" value="1"/>
</dbReference>
<dbReference type="PANTHER" id="PTHR47739">
    <property type="entry name" value="TRNA1(VAL) (ADENINE(37)-N6)-METHYLTRANSFERASE"/>
    <property type="match status" value="1"/>
</dbReference>
<comment type="subcellular location">
    <subcellularLocation>
        <location evidence="6">Cytoplasm</location>
    </subcellularLocation>
</comment>
<comment type="function">
    <text evidence="6">Specifically methylates the adenine in position 37 of tRNA(1)(Val) (anticodon cmo5UAC).</text>
</comment>
<keyword evidence="9" id="KW-1185">Reference proteome</keyword>
<keyword evidence="1 6" id="KW-0963">Cytoplasm</keyword>
<evidence type="ECO:0000256" key="4">
    <source>
        <dbReference type="ARBA" id="ARBA00022691"/>
    </source>
</evidence>
<gene>
    <name evidence="8" type="ORF">E0F88_08045</name>
</gene>
<accession>A0A4R5DXX4</accession>
<evidence type="ECO:0000259" key="7">
    <source>
        <dbReference type="Pfam" id="PF05175"/>
    </source>
</evidence>
<protein>
    <recommendedName>
        <fullName evidence="6">tRNA1(Val) (adenine(37)-N6)-methyltransferase</fullName>
        <ecNumber evidence="6">2.1.1.223</ecNumber>
    </recommendedName>
    <alternativeName>
        <fullName evidence="6">tRNA m6A37 methyltransferase</fullName>
    </alternativeName>
</protein>
<dbReference type="AlphaFoldDB" id="A0A4R5DXX4"/>
<dbReference type="GO" id="GO:0000179">
    <property type="term" value="F:rRNA (adenine-N6,N6-)-dimethyltransferase activity"/>
    <property type="evidence" value="ECO:0007669"/>
    <property type="project" value="InterPro"/>
</dbReference>
<evidence type="ECO:0000256" key="6">
    <source>
        <dbReference type="HAMAP-Rule" id="MF_01872"/>
    </source>
</evidence>
<evidence type="ECO:0000256" key="1">
    <source>
        <dbReference type="ARBA" id="ARBA00022490"/>
    </source>
</evidence>
<keyword evidence="4 6" id="KW-0949">S-adenosyl-L-methionine</keyword>
<dbReference type="EMBL" id="SMFL01000003">
    <property type="protein sequence ID" value="TDE16195.1"/>
    <property type="molecule type" value="Genomic_DNA"/>
</dbReference>
<evidence type="ECO:0000313" key="9">
    <source>
        <dbReference type="Proteomes" id="UP000294850"/>
    </source>
</evidence>
<name>A0A4R5DXX4_9BACT</name>
<organism evidence="8 9">
    <name type="scientific">Dyadobacter psychrotolerans</name>
    <dbReference type="NCBI Taxonomy" id="2541721"/>
    <lineage>
        <taxon>Bacteria</taxon>
        <taxon>Pseudomonadati</taxon>
        <taxon>Bacteroidota</taxon>
        <taxon>Cytophagia</taxon>
        <taxon>Cytophagales</taxon>
        <taxon>Spirosomataceae</taxon>
        <taxon>Dyadobacter</taxon>
    </lineage>
</organism>
<comment type="catalytic activity">
    <reaction evidence="6">
        <text>adenosine(37) in tRNA1(Val) + S-adenosyl-L-methionine = N(6)-methyladenosine(37) in tRNA1(Val) + S-adenosyl-L-homocysteine + H(+)</text>
        <dbReference type="Rhea" id="RHEA:43160"/>
        <dbReference type="Rhea" id="RHEA-COMP:10369"/>
        <dbReference type="Rhea" id="RHEA-COMP:10370"/>
        <dbReference type="ChEBI" id="CHEBI:15378"/>
        <dbReference type="ChEBI" id="CHEBI:57856"/>
        <dbReference type="ChEBI" id="CHEBI:59789"/>
        <dbReference type="ChEBI" id="CHEBI:74411"/>
        <dbReference type="ChEBI" id="CHEBI:74449"/>
        <dbReference type="EC" id="2.1.1.223"/>
    </reaction>
</comment>
<sequence>MAKNSFFRFKQFTVHQDKCAMKVCTDACVLGAWADVAEAESILDIGAGTGLLSLMVAQRNPFAKIDAVELDPDAFIQAGENVENSSFSERIDVFNSAIQNFDRGLPYDCIITNPPFFQSDLLSPNLQKNNAHHATSLSFDELLISIGRLLKENGRFFILLPTDEAEGFLVKSLISGWFLNTKLTLYHDKNKKPFRQLMSFGRKKITENQLIIDSLYIYDEDSRTYNSDFKALMKDFYMIF</sequence>
<keyword evidence="3 6" id="KW-0808">Transferase</keyword>
<dbReference type="GO" id="GO:0016430">
    <property type="term" value="F:tRNA (adenine-N6)-methyltransferase activity"/>
    <property type="evidence" value="ECO:0007669"/>
    <property type="project" value="UniProtKB-UniRule"/>
</dbReference>
<dbReference type="EC" id="2.1.1.223" evidence="6"/>
<comment type="caution">
    <text evidence="8">The sequence shown here is derived from an EMBL/GenBank/DDBJ whole genome shotgun (WGS) entry which is preliminary data.</text>
</comment>
<dbReference type="CDD" id="cd02440">
    <property type="entry name" value="AdoMet_MTases"/>
    <property type="match status" value="1"/>
</dbReference>
<evidence type="ECO:0000256" key="2">
    <source>
        <dbReference type="ARBA" id="ARBA00022603"/>
    </source>
</evidence>
<dbReference type="InterPro" id="IPR020596">
    <property type="entry name" value="rRNA_Ade_Mease_Trfase_CS"/>
</dbReference>
<dbReference type="PROSITE" id="PS01131">
    <property type="entry name" value="RRNA_A_DIMETH"/>
    <property type="match status" value="1"/>
</dbReference>
<dbReference type="OrthoDB" id="5383291at2"/>
<feature type="domain" description="Methyltransferase small" evidence="7">
    <location>
        <begin position="38"/>
        <end position="129"/>
    </location>
</feature>
<dbReference type="PANTHER" id="PTHR47739:SF1">
    <property type="entry name" value="TRNA1(VAL) (ADENINE(37)-N6)-METHYLTRANSFERASE"/>
    <property type="match status" value="1"/>
</dbReference>
<dbReference type="Gene3D" id="3.40.50.150">
    <property type="entry name" value="Vaccinia Virus protein VP39"/>
    <property type="match status" value="1"/>
</dbReference>
<dbReference type="SUPFAM" id="SSF53335">
    <property type="entry name" value="S-adenosyl-L-methionine-dependent methyltransferases"/>
    <property type="match status" value="1"/>
</dbReference>
<proteinExistence type="inferred from homology"/>
<dbReference type="HAMAP" id="MF_01872">
    <property type="entry name" value="tRNA_methyltr_YfiC"/>
    <property type="match status" value="1"/>
</dbReference>
<dbReference type="GO" id="GO:0005737">
    <property type="term" value="C:cytoplasm"/>
    <property type="evidence" value="ECO:0007669"/>
    <property type="project" value="UniProtKB-SubCell"/>
</dbReference>
<dbReference type="GO" id="GO:0008033">
    <property type="term" value="P:tRNA processing"/>
    <property type="evidence" value="ECO:0007669"/>
    <property type="project" value="UniProtKB-UniRule"/>
</dbReference>
<dbReference type="InterPro" id="IPR050210">
    <property type="entry name" value="tRNA_Adenine-N(6)_MTase"/>
</dbReference>
<comment type="similarity">
    <text evidence="6">Belongs to the methyltransferase superfamily. tRNA (adenine-N(6)-)-methyltransferase family.</text>
</comment>
<dbReference type="Proteomes" id="UP000294850">
    <property type="component" value="Unassembled WGS sequence"/>
</dbReference>
<evidence type="ECO:0000256" key="5">
    <source>
        <dbReference type="ARBA" id="ARBA00022694"/>
    </source>
</evidence>
<keyword evidence="2 6" id="KW-0489">Methyltransferase</keyword>
<dbReference type="InterPro" id="IPR029063">
    <property type="entry name" value="SAM-dependent_MTases_sf"/>
</dbReference>